<evidence type="ECO:0000259" key="6">
    <source>
        <dbReference type="Pfam" id="PF00892"/>
    </source>
</evidence>
<proteinExistence type="predicted"/>
<dbReference type="AlphaFoldDB" id="A0A2T1AP72"/>
<dbReference type="InterPro" id="IPR050638">
    <property type="entry name" value="AA-Vitamin_Transporters"/>
</dbReference>
<feature type="transmembrane region" description="Helical" evidence="5">
    <location>
        <begin position="96"/>
        <end position="116"/>
    </location>
</feature>
<evidence type="ECO:0000256" key="4">
    <source>
        <dbReference type="ARBA" id="ARBA00023136"/>
    </source>
</evidence>
<reference evidence="7 8" key="1">
    <citation type="submission" date="2018-03" db="EMBL/GenBank/DDBJ databases">
        <title>Genomic Encyclopedia of Archaeal and Bacterial Type Strains, Phase II (KMG-II): from individual species to whole genera.</title>
        <authorList>
            <person name="Goeker M."/>
        </authorList>
    </citation>
    <scope>NUCLEOTIDE SEQUENCE [LARGE SCALE GENOMIC DNA]</scope>
    <source>
        <strain evidence="7 8">DSM 25328</strain>
    </source>
</reference>
<dbReference type="OrthoDB" id="9810556at2"/>
<dbReference type="RefSeq" id="WP_106162110.1">
    <property type="nucleotide sequence ID" value="NZ_PVUF01000001.1"/>
</dbReference>
<keyword evidence="2 5" id="KW-0812">Transmembrane</keyword>
<gene>
    <name evidence="7" type="ORF">CLV89_101594</name>
</gene>
<evidence type="ECO:0000313" key="7">
    <source>
        <dbReference type="EMBL" id="PRZ50374.1"/>
    </source>
</evidence>
<dbReference type="InterPro" id="IPR000620">
    <property type="entry name" value="EamA_dom"/>
</dbReference>
<feature type="transmembrane region" description="Helical" evidence="5">
    <location>
        <begin position="123"/>
        <end position="142"/>
    </location>
</feature>
<keyword evidence="4 5" id="KW-0472">Membrane</keyword>
<dbReference type="EMBL" id="PVUF01000001">
    <property type="protein sequence ID" value="PRZ50374.1"/>
    <property type="molecule type" value="Genomic_DNA"/>
</dbReference>
<dbReference type="Proteomes" id="UP000237718">
    <property type="component" value="Unassembled WGS sequence"/>
</dbReference>
<feature type="transmembrane region" description="Helical" evidence="5">
    <location>
        <begin position="248"/>
        <end position="266"/>
    </location>
</feature>
<dbReference type="PANTHER" id="PTHR32322">
    <property type="entry name" value="INNER MEMBRANE TRANSPORTER"/>
    <property type="match status" value="1"/>
</dbReference>
<dbReference type="PANTHER" id="PTHR32322:SF9">
    <property type="entry name" value="AMINO-ACID METABOLITE EFFLUX PUMP-RELATED"/>
    <property type="match status" value="1"/>
</dbReference>
<organism evidence="7 8">
    <name type="scientific">Tritonibacter scottomollicae</name>
    <name type="common">Epibacterium scottomollicae</name>
    <dbReference type="NCBI Taxonomy" id="483013"/>
    <lineage>
        <taxon>Bacteria</taxon>
        <taxon>Pseudomonadati</taxon>
        <taxon>Pseudomonadota</taxon>
        <taxon>Alphaproteobacteria</taxon>
        <taxon>Rhodobacterales</taxon>
        <taxon>Paracoccaceae</taxon>
        <taxon>Tritonibacter</taxon>
    </lineage>
</organism>
<evidence type="ECO:0000256" key="2">
    <source>
        <dbReference type="ARBA" id="ARBA00022692"/>
    </source>
</evidence>
<evidence type="ECO:0000313" key="8">
    <source>
        <dbReference type="Proteomes" id="UP000237718"/>
    </source>
</evidence>
<feature type="transmembrane region" description="Helical" evidence="5">
    <location>
        <begin position="68"/>
        <end position="90"/>
    </location>
</feature>
<comment type="caution">
    <text evidence="7">The sequence shown here is derived from an EMBL/GenBank/DDBJ whole genome shotgun (WGS) entry which is preliminary data.</text>
</comment>
<feature type="transmembrane region" description="Helical" evidence="5">
    <location>
        <begin position="154"/>
        <end position="174"/>
    </location>
</feature>
<comment type="subcellular location">
    <subcellularLocation>
        <location evidence="1">Membrane</location>
        <topology evidence="1">Multi-pass membrane protein</topology>
    </subcellularLocation>
</comment>
<feature type="transmembrane region" description="Helical" evidence="5">
    <location>
        <begin position="183"/>
        <end position="204"/>
    </location>
</feature>
<evidence type="ECO:0000256" key="5">
    <source>
        <dbReference type="SAM" id="Phobius"/>
    </source>
</evidence>
<feature type="transmembrane region" description="Helical" evidence="5">
    <location>
        <begin position="272"/>
        <end position="292"/>
    </location>
</feature>
<dbReference type="GO" id="GO:0016020">
    <property type="term" value="C:membrane"/>
    <property type="evidence" value="ECO:0007669"/>
    <property type="project" value="UniProtKB-SubCell"/>
</dbReference>
<name>A0A2T1AP72_TRISK</name>
<protein>
    <submittedName>
        <fullName evidence="7">EamA-like transporter family protein</fullName>
    </submittedName>
</protein>
<accession>A0A2T1AP72</accession>
<feature type="transmembrane region" description="Helical" evidence="5">
    <location>
        <begin position="36"/>
        <end position="56"/>
    </location>
</feature>
<keyword evidence="3 5" id="KW-1133">Transmembrane helix</keyword>
<evidence type="ECO:0000256" key="3">
    <source>
        <dbReference type="ARBA" id="ARBA00022989"/>
    </source>
</evidence>
<feature type="transmembrane region" description="Helical" evidence="5">
    <location>
        <begin position="216"/>
        <end position="236"/>
    </location>
</feature>
<feature type="domain" description="EamA" evidence="6">
    <location>
        <begin position="156"/>
        <end position="286"/>
    </location>
</feature>
<dbReference type="SUPFAM" id="SSF103481">
    <property type="entry name" value="Multidrug resistance efflux transporter EmrE"/>
    <property type="match status" value="2"/>
</dbReference>
<feature type="domain" description="EamA" evidence="6">
    <location>
        <begin position="11"/>
        <end position="140"/>
    </location>
</feature>
<dbReference type="InterPro" id="IPR037185">
    <property type="entry name" value="EmrE-like"/>
</dbReference>
<evidence type="ECO:0000256" key="1">
    <source>
        <dbReference type="ARBA" id="ARBA00004141"/>
    </source>
</evidence>
<feature type="transmembrane region" description="Helical" evidence="5">
    <location>
        <begin position="7"/>
        <end position="30"/>
    </location>
</feature>
<sequence length="306" mass="32182">MPEIAPRYWAMVAALGLTWGATFMVVELALQGITPFWLAAGRIGFAAVLLTAVWGLRGFRLFTGTSNWPVVVMVGILSSTLPFILISWGLQHVTSGFAGVSMSAIPLMVLPLAHFFASEPLTLRRLIGVVIGFFGVALLIGGQAFESIGTDLEWAGRLACLGAAACYSVSSISVRRLPEVDPVGLAAVLLLIGAVGIIPAAWLVEGPPPAISQETWMWLAILGLIPTAGANLLRVLLIRGAGPTFMSLTNYLVPVCAVFFGALILGEPLPGTLIWALALILAGVALSQFGALKRLFGLARPAAARQ</sequence>
<dbReference type="Pfam" id="PF00892">
    <property type="entry name" value="EamA"/>
    <property type="match status" value="2"/>
</dbReference>